<dbReference type="Proteomes" id="UP000191094">
    <property type="component" value="Unassembled WGS sequence"/>
</dbReference>
<sequence length="179" mass="20036">MLTTKIDVAVAVIRHDADVLNDASGNAVNGNTVNSNTSWFLLGHRHAKQDQGDCHEFVGGKIEPSETATDALIREVQEEIGLDIQQNELTKLGEIEHDYPNKCVRLHVYEVRLSAEQYHEFNQSVAQTQVSHQHGQPALLGRLGQPLVWASWQELLGGRYRLPDANAQILTWLSAWHQA</sequence>
<keyword evidence="8" id="KW-0460">Magnesium</keyword>
<evidence type="ECO:0000256" key="9">
    <source>
        <dbReference type="ARBA" id="ARBA00023204"/>
    </source>
</evidence>
<evidence type="ECO:0000256" key="3">
    <source>
        <dbReference type="ARBA" id="ARBA00022457"/>
    </source>
</evidence>
<name>A0A1T0CKH1_9GAMM</name>
<reference evidence="18 19" key="1">
    <citation type="submission" date="2017-02" db="EMBL/GenBank/DDBJ databases">
        <title>Draft genome sequence of Moraxella lincolnii CCUG 9405T type strain.</title>
        <authorList>
            <person name="Salva-Serra F."/>
            <person name="Engstrom-Jakobsson H."/>
            <person name="Thorell K."/>
            <person name="Jaen-Luchoro D."/>
            <person name="Gonzales-Siles L."/>
            <person name="Karlsson R."/>
            <person name="Yazdan S."/>
            <person name="Boulund F."/>
            <person name="Johnning A."/>
            <person name="Engstrand L."/>
            <person name="Kristiansson E."/>
            <person name="Moore E."/>
        </authorList>
    </citation>
    <scope>NUCLEOTIDE SEQUENCE [LARGE SCALE GENOMIC DNA]</scope>
    <source>
        <strain evidence="18 19">CCUG 9405</strain>
    </source>
</reference>
<dbReference type="PANTHER" id="PTHR47707:SF1">
    <property type="entry name" value="NUDIX HYDROLASE FAMILY PROTEIN"/>
    <property type="match status" value="1"/>
</dbReference>
<keyword evidence="3" id="KW-0515">Mutator protein</keyword>
<comment type="catalytic activity">
    <reaction evidence="10">
        <text>8-oxo-dGTP + H2O = 8-oxo-dGMP + diphosphate + H(+)</text>
        <dbReference type="Rhea" id="RHEA:31575"/>
        <dbReference type="ChEBI" id="CHEBI:15377"/>
        <dbReference type="ChEBI" id="CHEBI:15378"/>
        <dbReference type="ChEBI" id="CHEBI:33019"/>
        <dbReference type="ChEBI" id="CHEBI:63224"/>
        <dbReference type="ChEBI" id="CHEBI:77896"/>
        <dbReference type="EC" id="3.6.1.55"/>
    </reaction>
</comment>
<dbReference type="GO" id="GO:0044716">
    <property type="term" value="F:8-oxo-GDP phosphatase activity"/>
    <property type="evidence" value="ECO:0007669"/>
    <property type="project" value="TreeGrafter"/>
</dbReference>
<dbReference type="EMBL" id="MUYT01000001">
    <property type="protein sequence ID" value="OOS22827.1"/>
    <property type="molecule type" value="Genomic_DNA"/>
</dbReference>
<evidence type="ECO:0000256" key="8">
    <source>
        <dbReference type="ARBA" id="ARBA00022842"/>
    </source>
</evidence>
<proteinExistence type="inferred from homology"/>
<dbReference type="SUPFAM" id="SSF55811">
    <property type="entry name" value="Nudix"/>
    <property type="match status" value="1"/>
</dbReference>
<dbReference type="InterPro" id="IPR015797">
    <property type="entry name" value="NUDIX_hydrolase-like_dom_sf"/>
</dbReference>
<evidence type="ECO:0000256" key="7">
    <source>
        <dbReference type="ARBA" id="ARBA00022801"/>
    </source>
</evidence>
<dbReference type="RefSeq" id="WP_078306246.1">
    <property type="nucleotide sequence ID" value="NZ_MUYT01000001.1"/>
</dbReference>
<dbReference type="AlphaFoldDB" id="A0A1T0CKH1"/>
<evidence type="ECO:0000256" key="1">
    <source>
        <dbReference type="ARBA" id="ARBA00001946"/>
    </source>
</evidence>
<dbReference type="Pfam" id="PF00293">
    <property type="entry name" value="NUDIX"/>
    <property type="match status" value="1"/>
</dbReference>
<keyword evidence="9" id="KW-0234">DNA repair</keyword>
<dbReference type="InterPro" id="IPR020084">
    <property type="entry name" value="NUDIX_hydrolase_CS"/>
</dbReference>
<protein>
    <recommendedName>
        <fullName evidence="13">8-oxo-dGTP diphosphatase</fullName>
        <ecNumber evidence="12">3.6.1.55</ecNumber>
    </recommendedName>
    <alternativeName>
        <fullName evidence="16">7,8-dihydro-8-oxoguanine-triphosphatase</fullName>
    </alternativeName>
    <alternativeName>
        <fullName evidence="15">Mutator protein MutT</fullName>
    </alternativeName>
    <alternativeName>
        <fullName evidence="14">dGTP pyrophosphohydrolase</fullName>
    </alternativeName>
</protein>
<evidence type="ECO:0000256" key="4">
    <source>
        <dbReference type="ARBA" id="ARBA00022705"/>
    </source>
</evidence>
<dbReference type="GO" id="GO:0006260">
    <property type="term" value="P:DNA replication"/>
    <property type="evidence" value="ECO:0007669"/>
    <property type="project" value="UniProtKB-KW"/>
</dbReference>
<keyword evidence="7" id="KW-0378">Hydrolase</keyword>
<evidence type="ECO:0000313" key="19">
    <source>
        <dbReference type="Proteomes" id="UP000191094"/>
    </source>
</evidence>
<evidence type="ECO:0000256" key="15">
    <source>
        <dbReference type="ARBA" id="ARBA00041979"/>
    </source>
</evidence>
<evidence type="ECO:0000256" key="11">
    <source>
        <dbReference type="ARBA" id="ARBA00036904"/>
    </source>
</evidence>
<evidence type="ECO:0000256" key="5">
    <source>
        <dbReference type="ARBA" id="ARBA00022723"/>
    </source>
</evidence>
<dbReference type="InterPro" id="IPR047127">
    <property type="entry name" value="MutT-like"/>
</dbReference>
<dbReference type="PROSITE" id="PS51462">
    <property type="entry name" value="NUDIX"/>
    <property type="match status" value="1"/>
</dbReference>
<keyword evidence="4" id="KW-0235">DNA replication</keyword>
<comment type="cofactor">
    <cofactor evidence="1">
        <name>Mg(2+)</name>
        <dbReference type="ChEBI" id="CHEBI:18420"/>
    </cofactor>
</comment>
<dbReference type="GO" id="GO:0035539">
    <property type="term" value="F:8-oxo-7,8-dihydrodeoxyguanosine triphosphate pyrophosphatase activity"/>
    <property type="evidence" value="ECO:0007669"/>
    <property type="project" value="UniProtKB-EC"/>
</dbReference>
<keyword evidence="19" id="KW-1185">Reference proteome</keyword>
<dbReference type="OrthoDB" id="9810648at2"/>
<dbReference type="EC" id="3.6.1.55" evidence="12"/>
<evidence type="ECO:0000256" key="6">
    <source>
        <dbReference type="ARBA" id="ARBA00022763"/>
    </source>
</evidence>
<evidence type="ECO:0000256" key="10">
    <source>
        <dbReference type="ARBA" id="ARBA00035861"/>
    </source>
</evidence>
<evidence type="ECO:0000256" key="13">
    <source>
        <dbReference type="ARBA" id="ARBA00040794"/>
    </source>
</evidence>
<dbReference type="GO" id="GO:0046872">
    <property type="term" value="F:metal ion binding"/>
    <property type="evidence" value="ECO:0007669"/>
    <property type="project" value="UniProtKB-KW"/>
</dbReference>
<evidence type="ECO:0000256" key="14">
    <source>
        <dbReference type="ARBA" id="ARBA00041592"/>
    </source>
</evidence>
<dbReference type="GO" id="GO:0044715">
    <property type="term" value="F:8-oxo-dGDP phosphatase activity"/>
    <property type="evidence" value="ECO:0007669"/>
    <property type="project" value="TreeGrafter"/>
</dbReference>
<evidence type="ECO:0000256" key="16">
    <source>
        <dbReference type="ARBA" id="ARBA00042798"/>
    </source>
</evidence>
<organism evidence="18 19">
    <name type="scientific">Lwoffella lincolnii</name>
    <dbReference type="NCBI Taxonomy" id="90241"/>
    <lineage>
        <taxon>Bacteria</taxon>
        <taxon>Pseudomonadati</taxon>
        <taxon>Pseudomonadota</taxon>
        <taxon>Gammaproteobacteria</taxon>
        <taxon>Moraxellales</taxon>
        <taxon>Moraxellaceae</taxon>
        <taxon>Lwoffella</taxon>
    </lineage>
</organism>
<dbReference type="InterPro" id="IPR000086">
    <property type="entry name" value="NUDIX_hydrolase_dom"/>
</dbReference>
<dbReference type="GO" id="GO:0006281">
    <property type="term" value="P:DNA repair"/>
    <property type="evidence" value="ECO:0007669"/>
    <property type="project" value="UniProtKB-KW"/>
</dbReference>
<evidence type="ECO:0000256" key="12">
    <source>
        <dbReference type="ARBA" id="ARBA00038905"/>
    </source>
</evidence>
<comment type="similarity">
    <text evidence="2">Belongs to the Nudix hydrolase family.</text>
</comment>
<evidence type="ECO:0000259" key="17">
    <source>
        <dbReference type="PROSITE" id="PS51462"/>
    </source>
</evidence>
<gene>
    <name evidence="18" type="ORF">B0682_01075</name>
</gene>
<dbReference type="Gene3D" id="3.90.79.10">
    <property type="entry name" value="Nucleoside Triphosphate Pyrophosphohydrolase"/>
    <property type="match status" value="1"/>
</dbReference>
<dbReference type="STRING" id="90241.B0682_01075"/>
<dbReference type="GO" id="GO:0008413">
    <property type="term" value="F:8-oxo-7,8-dihydroguanosine triphosphate pyrophosphatase activity"/>
    <property type="evidence" value="ECO:0007669"/>
    <property type="project" value="TreeGrafter"/>
</dbReference>
<accession>A0A1T0CKH1</accession>
<evidence type="ECO:0000313" key="18">
    <source>
        <dbReference type="EMBL" id="OOS22827.1"/>
    </source>
</evidence>
<comment type="caution">
    <text evidence="18">The sequence shown here is derived from an EMBL/GenBank/DDBJ whole genome shotgun (WGS) entry which is preliminary data.</text>
</comment>
<comment type="catalytic activity">
    <reaction evidence="11">
        <text>8-oxo-GTP + H2O = 8-oxo-GMP + diphosphate + H(+)</text>
        <dbReference type="Rhea" id="RHEA:67616"/>
        <dbReference type="ChEBI" id="CHEBI:15377"/>
        <dbReference type="ChEBI" id="CHEBI:15378"/>
        <dbReference type="ChEBI" id="CHEBI:33019"/>
        <dbReference type="ChEBI" id="CHEBI:143553"/>
        <dbReference type="ChEBI" id="CHEBI:145694"/>
    </reaction>
</comment>
<dbReference type="PROSITE" id="PS00893">
    <property type="entry name" value="NUDIX_BOX"/>
    <property type="match status" value="1"/>
</dbReference>
<keyword evidence="6" id="KW-0227">DNA damage</keyword>
<keyword evidence="5" id="KW-0479">Metal-binding</keyword>
<evidence type="ECO:0000256" key="2">
    <source>
        <dbReference type="ARBA" id="ARBA00005582"/>
    </source>
</evidence>
<dbReference type="PANTHER" id="PTHR47707">
    <property type="entry name" value="8-OXO-DGTP DIPHOSPHATASE"/>
    <property type="match status" value="1"/>
</dbReference>
<feature type="domain" description="Nudix hydrolase" evidence="17">
    <location>
        <begin position="23"/>
        <end position="175"/>
    </location>
</feature>